<comment type="subcellular location">
    <subcellularLocation>
        <location evidence="7">Cell membrane</location>
        <topology evidence="7">Multi-pass membrane protein</topology>
    </subcellularLocation>
</comment>
<organism evidence="8 9">
    <name type="scientific">Planococcus halotolerans</name>
    <dbReference type="NCBI Taxonomy" id="2233542"/>
    <lineage>
        <taxon>Bacteria</taxon>
        <taxon>Bacillati</taxon>
        <taxon>Bacillota</taxon>
        <taxon>Bacilli</taxon>
        <taxon>Bacillales</taxon>
        <taxon>Caryophanaceae</taxon>
        <taxon>Planococcus</taxon>
    </lineage>
</organism>
<dbReference type="NCBIfam" id="TIGR00544">
    <property type="entry name" value="lgt"/>
    <property type="match status" value="1"/>
</dbReference>
<keyword evidence="4 7" id="KW-0812">Transmembrane</keyword>
<evidence type="ECO:0000256" key="4">
    <source>
        <dbReference type="ARBA" id="ARBA00022692"/>
    </source>
</evidence>
<dbReference type="GO" id="GO:0008961">
    <property type="term" value="F:phosphatidylglycerol-prolipoprotein diacylglyceryl transferase activity"/>
    <property type="evidence" value="ECO:0007669"/>
    <property type="project" value="UniProtKB-UniRule"/>
</dbReference>
<evidence type="ECO:0000256" key="5">
    <source>
        <dbReference type="ARBA" id="ARBA00022989"/>
    </source>
</evidence>
<evidence type="ECO:0000256" key="2">
    <source>
        <dbReference type="ARBA" id="ARBA00022475"/>
    </source>
</evidence>
<dbReference type="HAMAP" id="MF_01147">
    <property type="entry name" value="Lgt"/>
    <property type="match status" value="1"/>
</dbReference>
<feature type="transmembrane region" description="Helical" evidence="7">
    <location>
        <begin position="51"/>
        <end position="74"/>
    </location>
</feature>
<comment type="catalytic activity">
    <reaction evidence="7">
        <text>L-cysteinyl-[prolipoprotein] + a 1,2-diacyl-sn-glycero-3-phospho-(1'-sn-glycerol) = an S-1,2-diacyl-sn-glyceryl-L-cysteinyl-[prolipoprotein] + sn-glycerol 1-phosphate + H(+)</text>
        <dbReference type="Rhea" id="RHEA:56712"/>
        <dbReference type="Rhea" id="RHEA-COMP:14679"/>
        <dbReference type="Rhea" id="RHEA-COMP:14680"/>
        <dbReference type="ChEBI" id="CHEBI:15378"/>
        <dbReference type="ChEBI" id="CHEBI:29950"/>
        <dbReference type="ChEBI" id="CHEBI:57685"/>
        <dbReference type="ChEBI" id="CHEBI:64716"/>
        <dbReference type="ChEBI" id="CHEBI:140658"/>
        <dbReference type="EC" id="2.5.1.145"/>
    </reaction>
</comment>
<keyword evidence="9" id="KW-1185">Reference proteome</keyword>
<dbReference type="EMBL" id="QLZR01000007">
    <property type="protein sequence ID" value="RAZ74641.1"/>
    <property type="molecule type" value="Genomic_DNA"/>
</dbReference>
<comment type="pathway">
    <text evidence="7">Protein modification; lipoprotein biosynthesis (diacylglyceryl transfer).</text>
</comment>
<evidence type="ECO:0000256" key="7">
    <source>
        <dbReference type="HAMAP-Rule" id="MF_01147"/>
    </source>
</evidence>
<dbReference type="Pfam" id="PF01790">
    <property type="entry name" value="LGT"/>
    <property type="match status" value="1"/>
</dbReference>
<feature type="transmembrane region" description="Helical" evidence="7">
    <location>
        <begin position="86"/>
        <end position="110"/>
    </location>
</feature>
<name>A0A365KND8_9BACL</name>
<dbReference type="PANTHER" id="PTHR30589">
    <property type="entry name" value="PROLIPOPROTEIN DIACYLGLYCERYL TRANSFERASE"/>
    <property type="match status" value="1"/>
</dbReference>
<proteinExistence type="inferred from homology"/>
<reference evidence="8 9" key="1">
    <citation type="submission" date="2018-06" db="EMBL/GenBank/DDBJ databases">
        <title>The draft genome sequences of strains SCU63 and S1.</title>
        <authorList>
            <person name="Gan L."/>
        </authorList>
    </citation>
    <scope>NUCLEOTIDE SEQUENCE [LARGE SCALE GENOMIC DNA]</scope>
    <source>
        <strain evidence="8 9">SCU63</strain>
    </source>
</reference>
<dbReference type="EC" id="2.5.1.145" evidence="7"/>
<gene>
    <name evidence="7" type="primary">lgt</name>
    <name evidence="8" type="ORF">DP120_15055</name>
</gene>
<feature type="transmembrane region" description="Helical" evidence="7">
    <location>
        <begin position="117"/>
        <end position="135"/>
    </location>
</feature>
<keyword evidence="6 7" id="KW-0472">Membrane</keyword>
<protein>
    <recommendedName>
        <fullName evidence="7">Phosphatidylglycerol--prolipoprotein diacylglyceryl transferase</fullName>
        <ecNumber evidence="7">2.5.1.145</ecNumber>
    </recommendedName>
</protein>
<dbReference type="Proteomes" id="UP000251002">
    <property type="component" value="Unassembled WGS sequence"/>
</dbReference>
<sequence>MFSVLGSIDPVAFSLGPISVHWYGVIIATGIVIAFLVGQREMVKRGMHPEFLTDLLIWAVPLAIVGARIYYVIFEWDNYKDNPGEIIAIWNGGLAIHGALIMSVIVAYIFTKKRNTPFLKVADILAPSILIGQAIGRWGNFINQEAHGGEVSRAFLENLFIPDWIINHMYIDGAYYHPTFLYESLWSFVGIIILLLLRRVNLVRGEMFFFYMIWYSVGRYFIEGMRTDSLYVFGIEGLRTAQLVSILAIIIAVVLIIYRRVTIKNPPRYLDEPAEPKKKSNKKSKKK</sequence>
<keyword evidence="5 7" id="KW-1133">Transmembrane helix</keyword>
<dbReference type="PANTHER" id="PTHR30589:SF0">
    <property type="entry name" value="PHOSPHATIDYLGLYCEROL--PROLIPOPROTEIN DIACYLGLYCERYL TRANSFERASE"/>
    <property type="match status" value="1"/>
</dbReference>
<dbReference type="PROSITE" id="PS01311">
    <property type="entry name" value="LGT"/>
    <property type="match status" value="1"/>
</dbReference>
<feature type="binding site" evidence="7">
    <location>
        <position position="137"/>
    </location>
    <ligand>
        <name>a 1,2-diacyl-sn-glycero-3-phospho-(1'-sn-glycerol)</name>
        <dbReference type="ChEBI" id="CHEBI:64716"/>
    </ligand>
</feature>
<dbReference type="InterPro" id="IPR001640">
    <property type="entry name" value="Lgt"/>
</dbReference>
<dbReference type="AlphaFoldDB" id="A0A365KND8"/>
<feature type="transmembrane region" description="Helical" evidence="7">
    <location>
        <begin position="204"/>
        <end position="222"/>
    </location>
</feature>
<accession>A0A365KND8</accession>
<evidence type="ECO:0000256" key="1">
    <source>
        <dbReference type="ARBA" id="ARBA00007150"/>
    </source>
</evidence>
<evidence type="ECO:0000313" key="8">
    <source>
        <dbReference type="EMBL" id="RAZ74641.1"/>
    </source>
</evidence>
<comment type="similarity">
    <text evidence="1 7">Belongs to the Lgt family.</text>
</comment>
<keyword evidence="3 7" id="KW-0808">Transferase</keyword>
<dbReference type="GO" id="GO:0005886">
    <property type="term" value="C:plasma membrane"/>
    <property type="evidence" value="ECO:0007669"/>
    <property type="project" value="UniProtKB-SubCell"/>
</dbReference>
<feature type="transmembrane region" description="Helical" evidence="7">
    <location>
        <begin position="179"/>
        <end position="197"/>
    </location>
</feature>
<keyword evidence="2 7" id="KW-1003">Cell membrane</keyword>
<comment type="function">
    <text evidence="7">Catalyzes the transfer of the diacylglyceryl group from phosphatidylglycerol to the sulfhydryl group of the N-terminal cysteine of a prolipoprotein, the first step in the formation of mature lipoproteins.</text>
</comment>
<evidence type="ECO:0000256" key="6">
    <source>
        <dbReference type="ARBA" id="ARBA00023136"/>
    </source>
</evidence>
<dbReference type="GO" id="GO:0042158">
    <property type="term" value="P:lipoprotein biosynthetic process"/>
    <property type="evidence" value="ECO:0007669"/>
    <property type="project" value="UniProtKB-UniRule"/>
</dbReference>
<dbReference type="UniPathway" id="UPA00664"/>
<keyword evidence="8" id="KW-0449">Lipoprotein</keyword>
<evidence type="ECO:0000313" key="9">
    <source>
        <dbReference type="Proteomes" id="UP000251002"/>
    </source>
</evidence>
<feature type="transmembrane region" description="Helical" evidence="7">
    <location>
        <begin position="242"/>
        <end position="258"/>
    </location>
</feature>
<dbReference type="RefSeq" id="WP_112224492.1">
    <property type="nucleotide sequence ID" value="NZ_CP047673.1"/>
</dbReference>
<comment type="caution">
    <text evidence="8">The sequence shown here is derived from an EMBL/GenBank/DDBJ whole genome shotgun (WGS) entry which is preliminary data.</text>
</comment>
<feature type="transmembrane region" description="Helical" evidence="7">
    <location>
        <begin position="20"/>
        <end position="39"/>
    </location>
</feature>
<evidence type="ECO:0000256" key="3">
    <source>
        <dbReference type="ARBA" id="ARBA00022679"/>
    </source>
</evidence>